<evidence type="ECO:0000313" key="3">
    <source>
        <dbReference type="EMBL" id="GMH64238.1"/>
    </source>
</evidence>
<sequence length="458" mass="51460">MDLFGDSDSEDESANAGPSEETMRMIAERQKITEKTDEYLNEAQVSFPPPVPLPPLWPQPMFSGPVVFSDSSDEFGGGRSFIAQVDLPPGTLLMKELPLCTWPSEAIGKALSVDVLKSVPDLGLLDNLFPYTLSDVPASAVEKQRISMEADLKQLSKEMNVCADDLLRYYFTLTCNGFDSGVYGHLSIFNHSELPNCIKFSPNDGILYSEVRTVKHVKKGDHLTISYMNPREQSFVRRRKYFLDQHNFDITDEIRDLSTVQKFDSTKCSAEEVENTEKTIDEFTKMYEEFKAVNEEAGKASTAFASEIKEKLSLKCRDLYAASSELLGAVLSMFSTHVITLRCLRLHTNLCALMLDLAGTPGKVLIDEMEGTNILCDFVKSASKLLEMQEEYHEGDTHPDIGSTLLDFAEGINALLSKAPERLFALKIYRLSSIVASSKFESELRAKHRRIERIYIFK</sequence>
<dbReference type="InterPro" id="IPR046341">
    <property type="entry name" value="SET_dom_sf"/>
</dbReference>
<proteinExistence type="predicted"/>
<dbReference type="InterPro" id="IPR001214">
    <property type="entry name" value="SET_dom"/>
</dbReference>
<dbReference type="EMBL" id="BRXZ01003899">
    <property type="protein sequence ID" value="GMH64238.1"/>
    <property type="molecule type" value="Genomic_DNA"/>
</dbReference>
<evidence type="ECO:0000256" key="1">
    <source>
        <dbReference type="SAM" id="MobiDB-lite"/>
    </source>
</evidence>
<gene>
    <name evidence="3" type="ORF">TrRE_jg4003</name>
</gene>
<dbReference type="PROSITE" id="PS50280">
    <property type="entry name" value="SET"/>
    <property type="match status" value="1"/>
</dbReference>
<dbReference type="Proteomes" id="UP001165082">
    <property type="component" value="Unassembled WGS sequence"/>
</dbReference>
<feature type="region of interest" description="Disordered" evidence="1">
    <location>
        <begin position="1"/>
        <end position="29"/>
    </location>
</feature>
<dbReference type="OrthoDB" id="1028014at2759"/>
<dbReference type="Gene3D" id="2.170.270.10">
    <property type="entry name" value="SET domain"/>
    <property type="match status" value="1"/>
</dbReference>
<dbReference type="Pfam" id="PF00856">
    <property type="entry name" value="SET"/>
    <property type="match status" value="1"/>
</dbReference>
<reference evidence="3" key="1">
    <citation type="submission" date="2022-07" db="EMBL/GenBank/DDBJ databases">
        <title>Genome analysis of Parmales, a sister group of diatoms, reveals the evolutionary specialization of diatoms from phago-mixotrophs to photoautotrophs.</title>
        <authorList>
            <person name="Ban H."/>
            <person name="Sato S."/>
            <person name="Yoshikawa S."/>
            <person name="Kazumasa Y."/>
            <person name="Nakamura Y."/>
            <person name="Ichinomiya M."/>
            <person name="Saitoh K."/>
            <person name="Sato N."/>
            <person name="Blanc-Mathieu R."/>
            <person name="Endo H."/>
            <person name="Kuwata A."/>
            <person name="Ogata H."/>
        </authorList>
    </citation>
    <scope>NUCLEOTIDE SEQUENCE</scope>
</reference>
<dbReference type="PANTHER" id="PTHR12197">
    <property type="entry name" value="HISTONE-LYSINE N-METHYLTRANSFERASE SMYD"/>
    <property type="match status" value="1"/>
</dbReference>
<dbReference type="CDD" id="cd20071">
    <property type="entry name" value="SET_SMYD"/>
    <property type="match status" value="1"/>
</dbReference>
<evidence type="ECO:0000313" key="4">
    <source>
        <dbReference type="Proteomes" id="UP001165082"/>
    </source>
</evidence>
<protein>
    <recommendedName>
        <fullName evidence="2">SET domain-containing protein</fullName>
    </recommendedName>
</protein>
<feature type="domain" description="SET" evidence="2">
    <location>
        <begin position="64"/>
        <end position="228"/>
    </location>
</feature>
<dbReference type="PANTHER" id="PTHR12197:SF292">
    <property type="entry name" value="SET DOMAIN-CONTAINING PROTEIN"/>
    <property type="match status" value="1"/>
</dbReference>
<name>A0A9W7A7U3_9STRA</name>
<feature type="compositionally biased region" description="Acidic residues" evidence="1">
    <location>
        <begin position="1"/>
        <end position="13"/>
    </location>
</feature>
<organism evidence="3 4">
    <name type="scientific">Triparma retinervis</name>
    <dbReference type="NCBI Taxonomy" id="2557542"/>
    <lineage>
        <taxon>Eukaryota</taxon>
        <taxon>Sar</taxon>
        <taxon>Stramenopiles</taxon>
        <taxon>Ochrophyta</taxon>
        <taxon>Bolidophyceae</taxon>
        <taxon>Parmales</taxon>
        <taxon>Triparmaceae</taxon>
        <taxon>Triparma</taxon>
    </lineage>
</organism>
<keyword evidence="4" id="KW-1185">Reference proteome</keyword>
<evidence type="ECO:0000259" key="2">
    <source>
        <dbReference type="PROSITE" id="PS50280"/>
    </source>
</evidence>
<accession>A0A9W7A7U3</accession>
<dbReference type="InterPro" id="IPR050869">
    <property type="entry name" value="H3K4_H4K5_MeTrfase"/>
</dbReference>
<dbReference type="SUPFAM" id="SSF82199">
    <property type="entry name" value="SET domain"/>
    <property type="match status" value="1"/>
</dbReference>
<comment type="caution">
    <text evidence="3">The sequence shown here is derived from an EMBL/GenBank/DDBJ whole genome shotgun (WGS) entry which is preliminary data.</text>
</comment>
<dbReference type="AlphaFoldDB" id="A0A9W7A7U3"/>